<keyword evidence="2" id="KW-0285">Flavoprotein</keyword>
<keyword evidence="8" id="KW-1185">Reference proteome</keyword>
<evidence type="ECO:0000256" key="1">
    <source>
        <dbReference type="ARBA" id="ARBA00005466"/>
    </source>
</evidence>
<name>A0A9P8SMG6_9HYPO</name>
<dbReference type="RefSeq" id="XP_044723624.1">
    <property type="nucleotide sequence ID" value="XM_044862598.1"/>
</dbReference>
<dbReference type="SUPFAM" id="SSF56176">
    <property type="entry name" value="FAD-binding/transporter-associated domain-like"/>
    <property type="match status" value="1"/>
</dbReference>
<evidence type="ECO:0000256" key="3">
    <source>
        <dbReference type="ARBA" id="ARBA00022827"/>
    </source>
</evidence>
<dbReference type="GeneID" id="68353256"/>
<dbReference type="GO" id="GO:0016491">
    <property type="term" value="F:oxidoreductase activity"/>
    <property type="evidence" value="ECO:0007669"/>
    <property type="project" value="UniProtKB-KW"/>
</dbReference>
<organism evidence="7 8">
    <name type="scientific">Hirsutella rhossiliensis</name>
    <dbReference type="NCBI Taxonomy" id="111463"/>
    <lineage>
        <taxon>Eukaryota</taxon>
        <taxon>Fungi</taxon>
        <taxon>Dikarya</taxon>
        <taxon>Ascomycota</taxon>
        <taxon>Pezizomycotina</taxon>
        <taxon>Sordariomycetes</taxon>
        <taxon>Hypocreomycetidae</taxon>
        <taxon>Hypocreales</taxon>
        <taxon>Ophiocordycipitaceae</taxon>
        <taxon>Hirsutella</taxon>
    </lineage>
</organism>
<sequence>MQPSRAQQSPAEPSRVLWIFTVNIQPLACSRVPPQPLVCDLIYRYRNDPLRTATPRSTRCNVGTCSRKSTPSPLKTTQDTMGNKHSSPLQGCLDSVCTGHRDCVAFPGDVLYDALWVRPYNLDAPVTPAAVIRPSTSAMVSNAVKCAVQHGASVQARSGGHSYGNYGLGGRDGAVVVDLLNFKDFSMDANNWTASFGAGLRLGELDKKLHDNGRRAIPHGTCPGVGVGGQAVVGGLGPSSRMWGNMVDHILEVEVVTAKGEVQRASQHQNADLFWALRGAGPSFGIVTKLWMRTHPEPDSVVEYTYDISFGDPSLDRRFSSLFIIHPLGAVITGTFYGSQRELQQTGILDRLPSRGSVRLGDWLGSVVHVFESLILQLADVPTHFFSKSLALRRQDLLDRKETDALFDYLDRATPPMVLMFNTEGGAVADVPLNQTSYPHRDKVIIYQSYVIEAFGVSDENKRFLEGVHKRIKRDTPLNASTYAGYVDMAPNRSEAQLAYWGDLLPQLQQIKQNWDPSDVFRNPQSVEPAGAIAASCQSNRVAACPMGQ</sequence>
<keyword evidence="4" id="KW-0560">Oxidoreductase</keyword>
<reference evidence="7" key="1">
    <citation type="submission" date="2021-09" db="EMBL/GenBank/DDBJ databases">
        <title>A high-quality genome of the endoparasitic fungus Hirsutella rhossiliensis with a comparison of Hirsutella genomes reveals transposable elements contributing to genome size variation.</title>
        <authorList>
            <person name="Lin R."/>
            <person name="Jiao Y."/>
            <person name="Sun X."/>
            <person name="Ling J."/>
            <person name="Xie B."/>
            <person name="Cheng X."/>
        </authorList>
    </citation>
    <scope>NUCLEOTIDE SEQUENCE</scope>
    <source>
        <strain evidence="7">HR02</strain>
    </source>
</reference>
<accession>A0A9P8SMG6</accession>
<protein>
    <submittedName>
        <fullName evidence="7">FAD binding domain-containing protein</fullName>
    </submittedName>
</protein>
<dbReference type="InterPro" id="IPR016166">
    <property type="entry name" value="FAD-bd_PCMH"/>
</dbReference>
<dbReference type="Pfam" id="PF01565">
    <property type="entry name" value="FAD_binding_4"/>
    <property type="match status" value="1"/>
</dbReference>
<evidence type="ECO:0000313" key="7">
    <source>
        <dbReference type="EMBL" id="KAH0966111.1"/>
    </source>
</evidence>
<dbReference type="PANTHER" id="PTHR42973:SF17">
    <property type="entry name" value="OXIDASE, PUTATIVE (AFU_ORTHOLOGUE AFUA_6G14340)-RELATED"/>
    <property type="match status" value="1"/>
</dbReference>
<dbReference type="PANTHER" id="PTHR42973">
    <property type="entry name" value="BINDING OXIDOREDUCTASE, PUTATIVE (AFU_ORTHOLOGUE AFUA_1G17690)-RELATED"/>
    <property type="match status" value="1"/>
</dbReference>
<dbReference type="PROSITE" id="PS51387">
    <property type="entry name" value="FAD_PCMH"/>
    <property type="match status" value="1"/>
</dbReference>
<proteinExistence type="inferred from homology"/>
<dbReference type="Gene3D" id="3.40.462.20">
    <property type="match status" value="1"/>
</dbReference>
<gene>
    <name evidence="7" type="ORF">HRG_04127</name>
</gene>
<dbReference type="GO" id="GO:0071949">
    <property type="term" value="F:FAD binding"/>
    <property type="evidence" value="ECO:0007669"/>
    <property type="project" value="InterPro"/>
</dbReference>
<evidence type="ECO:0000256" key="5">
    <source>
        <dbReference type="SAM" id="MobiDB-lite"/>
    </source>
</evidence>
<comment type="caution">
    <text evidence="7">The sequence shown here is derived from an EMBL/GenBank/DDBJ whole genome shotgun (WGS) entry which is preliminary data.</text>
</comment>
<comment type="similarity">
    <text evidence="1">Belongs to the oxygen-dependent FAD-linked oxidoreductase family.</text>
</comment>
<dbReference type="AlphaFoldDB" id="A0A9P8SMG6"/>
<evidence type="ECO:0000259" key="6">
    <source>
        <dbReference type="PROSITE" id="PS51387"/>
    </source>
</evidence>
<dbReference type="OrthoDB" id="415825at2759"/>
<feature type="domain" description="FAD-binding PCMH-type" evidence="6">
    <location>
        <begin position="124"/>
        <end position="297"/>
    </location>
</feature>
<dbReference type="InterPro" id="IPR016169">
    <property type="entry name" value="FAD-bd_PCMH_sub2"/>
</dbReference>
<dbReference type="InterPro" id="IPR036318">
    <property type="entry name" value="FAD-bd_PCMH-like_sf"/>
</dbReference>
<dbReference type="Gene3D" id="3.30.465.10">
    <property type="match status" value="1"/>
</dbReference>
<feature type="region of interest" description="Disordered" evidence="5">
    <location>
        <begin position="61"/>
        <end position="85"/>
    </location>
</feature>
<dbReference type="Pfam" id="PF08031">
    <property type="entry name" value="BBE"/>
    <property type="match status" value="1"/>
</dbReference>
<dbReference type="InterPro" id="IPR006094">
    <property type="entry name" value="Oxid_FAD_bind_N"/>
</dbReference>
<dbReference type="InterPro" id="IPR050416">
    <property type="entry name" value="FAD-linked_Oxidoreductase"/>
</dbReference>
<dbReference type="Proteomes" id="UP000824596">
    <property type="component" value="Unassembled WGS sequence"/>
</dbReference>
<evidence type="ECO:0000256" key="4">
    <source>
        <dbReference type="ARBA" id="ARBA00023002"/>
    </source>
</evidence>
<dbReference type="InterPro" id="IPR012951">
    <property type="entry name" value="BBE"/>
</dbReference>
<evidence type="ECO:0000256" key="2">
    <source>
        <dbReference type="ARBA" id="ARBA00022630"/>
    </source>
</evidence>
<dbReference type="EMBL" id="JAIZPD010000003">
    <property type="protein sequence ID" value="KAH0966111.1"/>
    <property type="molecule type" value="Genomic_DNA"/>
</dbReference>
<keyword evidence="3" id="KW-0274">FAD</keyword>
<evidence type="ECO:0000313" key="8">
    <source>
        <dbReference type="Proteomes" id="UP000824596"/>
    </source>
</evidence>